<accession>A0A9N7Z4W3</accession>
<dbReference type="Proteomes" id="UP001153269">
    <property type="component" value="Unassembled WGS sequence"/>
</dbReference>
<evidence type="ECO:0000313" key="2">
    <source>
        <dbReference type="Proteomes" id="UP001153269"/>
    </source>
</evidence>
<dbReference type="AlphaFoldDB" id="A0A9N7Z4W3"/>
<reference evidence="1" key="1">
    <citation type="submission" date="2020-03" db="EMBL/GenBank/DDBJ databases">
        <authorList>
            <person name="Weist P."/>
        </authorList>
    </citation>
    <scope>NUCLEOTIDE SEQUENCE</scope>
</reference>
<comment type="caution">
    <text evidence="1">The sequence shown here is derived from an EMBL/GenBank/DDBJ whole genome shotgun (WGS) entry which is preliminary data.</text>
</comment>
<proteinExistence type="predicted"/>
<dbReference type="EMBL" id="CADEAL010003993">
    <property type="protein sequence ID" value="CAB1448949.1"/>
    <property type="molecule type" value="Genomic_DNA"/>
</dbReference>
<gene>
    <name evidence="1" type="ORF">PLEPLA_LOCUS36599</name>
</gene>
<sequence length="74" mass="8718">MRCGGWRQKIIVRTSKKNKNLTKGDKMHRHSESAQPMTECLRRLYCTTCRDIKMKNDGGRGVKSVAMCLWCLWW</sequence>
<organism evidence="1 2">
    <name type="scientific">Pleuronectes platessa</name>
    <name type="common">European plaice</name>
    <dbReference type="NCBI Taxonomy" id="8262"/>
    <lineage>
        <taxon>Eukaryota</taxon>
        <taxon>Metazoa</taxon>
        <taxon>Chordata</taxon>
        <taxon>Craniata</taxon>
        <taxon>Vertebrata</taxon>
        <taxon>Euteleostomi</taxon>
        <taxon>Actinopterygii</taxon>
        <taxon>Neopterygii</taxon>
        <taxon>Teleostei</taxon>
        <taxon>Neoteleostei</taxon>
        <taxon>Acanthomorphata</taxon>
        <taxon>Carangaria</taxon>
        <taxon>Pleuronectiformes</taxon>
        <taxon>Pleuronectoidei</taxon>
        <taxon>Pleuronectidae</taxon>
        <taxon>Pleuronectes</taxon>
    </lineage>
</organism>
<evidence type="ECO:0000313" key="1">
    <source>
        <dbReference type="EMBL" id="CAB1448949.1"/>
    </source>
</evidence>
<name>A0A9N7Z4W3_PLEPL</name>
<protein>
    <submittedName>
        <fullName evidence="1">Uncharacterized protein</fullName>
    </submittedName>
</protein>
<keyword evidence="2" id="KW-1185">Reference proteome</keyword>